<organism evidence="1 2">
    <name type="scientific">Caldibacillus debilis</name>
    <dbReference type="NCBI Taxonomy" id="301148"/>
    <lineage>
        <taxon>Bacteria</taxon>
        <taxon>Bacillati</taxon>
        <taxon>Bacillota</taxon>
        <taxon>Bacilli</taxon>
        <taxon>Bacillales</taxon>
        <taxon>Bacillaceae</taxon>
        <taxon>Caldibacillus</taxon>
    </lineage>
</organism>
<comment type="caution">
    <text evidence="1">The sequence shown here is derived from an EMBL/GenBank/DDBJ whole genome shotgun (WGS) entry which is preliminary data.</text>
</comment>
<reference evidence="1 2" key="1">
    <citation type="submission" date="2016-01" db="EMBL/GenBank/DDBJ databases">
        <title>Draft Genome Sequences of Seven Thermophilic Sporeformers Isolated from Foods.</title>
        <authorList>
            <person name="Berendsen E.M."/>
            <person name="Wells-Bennik M.H."/>
            <person name="Krawcyk A.O."/>
            <person name="De Jong A."/>
            <person name="Holsappel S."/>
            <person name="Eijlander R.T."/>
            <person name="Kuipers O.P."/>
        </authorList>
    </citation>
    <scope>NUCLEOTIDE SEQUENCE [LARGE SCALE GENOMIC DNA]</scope>
    <source>
        <strain evidence="1 2">B4135</strain>
    </source>
</reference>
<evidence type="ECO:0000313" key="1">
    <source>
        <dbReference type="EMBL" id="KYD12486.1"/>
    </source>
</evidence>
<dbReference type="AlphaFoldDB" id="A0A150LKM2"/>
<evidence type="ECO:0000313" key="2">
    <source>
        <dbReference type="Proteomes" id="UP000075683"/>
    </source>
</evidence>
<dbReference type="EMBL" id="LQYT01000092">
    <property type="protein sequence ID" value="KYD12486.1"/>
    <property type="molecule type" value="Genomic_DNA"/>
</dbReference>
<sequence>MYWKAASFRILRWRKNYLYNKLFLLKKTLSNTGFFIKI</sequence>
<dbReference type="STRING" id="301148.B4135_3050"/>
<protein>
    <submittedName>
        <fullName evidence="1">Uncharacterized protein</fullName>
    </submittedName>
</protein>
<name>A0A150LKM2_9BACI</name>
<gene>
    <name evidence="1" type="ORF">B4135_3050</name>
</gene>
<dbReference type="Proteomes" id="UP000075683">
    <property type="component" value="Unassembled WGS sequence"/>
</dbReference>
<accession>A0A150LKM2</accession>
<proteinExistence type="predicted"/>